<name>A0A0A1UAW7_ENTIV</name>
<dbReference type="KEGG" id="eiv:EIN_380920"/>
<dbReference type="VEuPathDB" id="AmoebaDB:EIN_380920"/>
<dbReference type="GeneID" id="14891163"/>
<feature type="compositionally biased region" description="Basic and acidic residues" evidence="1">
    <location>
        <begin position="40"/>
        <end position="54"/>
    </location>
</feature>
<dbReference type="RefSeq" id="XP_004258906.1">
    <property type="nucleotide sequence ID" value="XM_004258858.1"/>
</dbReference>
<feature type="region of interest" description="Disordered" evidence="1">
    <location>
        <begin position="1"/>
        <end position="76"/>
    </location>
</feature>
<accession>A0A0A1UAW7</accession>
<keyword evidence="3" id="KW-1185">Reference proteome</keyword>
<organism evidence="2 3">
    <name type="scientific">Entamoeba invadens IP1</name>
    <dbReference type="NCBI Taxonomy" id="370355"/>
    <lineage>
        <taxon>Eukaryota</taxon>
        <taxon>Amoebozoa</taxon>
        <taxon>Evosea</taxon>
        <taxon>Archamoebae</taxon>
        <taxon>Mastigamoebida</taxon>
        <taxon>Entamoebidae</taxon>
        <taxon>Entamoeba</taxon>
    </lineage>
</organism>
<dbReference type="EMBL" id="KB206395">
    <property type="protein sequence ID" value="ELP92135.1"/>
    <property type="molecule type" value="Genomic_DNA"/>
</dbReference>
<reference evidence="2 3" key="1">
    <citation type="submission" date="2012-10" db="EMBL/GenBank/DDBJ databases">
        <authorList>
            <person name="Zafar N."/>
            <person name="Inman J."/>
            <person name="Hall N."/>
            <person name="Lorenzi H."/>
            <person name="Caler E."/>
        </authorList>
    </citation>
    <scope>NUCLEOTIDE SEQUENCE [LARGE SCALE GENOMIC DNA]</scope>
    <source>
        <strain evidence="2 3">IP1</strain>
    </source>
</reference>
<feature type="compositionally biased region" description="Polar residues" evidence="1">
    <location>
        <begin position="1"/>
        <end position="12"/>
    </location>
</feature>
<sequence length="173" mass="19897">MESSSDSGNIITTKVIGIDKANEEDNMVETPPSRSVSPVPDDHRNVKKEDLSNEKEDEEDQTSSDHIPEQNELKPQAIIHENQSFVNDKSRVGAELEYQDVKMKFEVAKIDGKILRKKNKLLNKQLDPLYTGEKERVMVALKANDALMNEIHIVYKKKRREKISRMLHLTRTD</sequence>
<gene>
    <name evidence="2" type="ORF">EIN_380920</name>
</gene>
<evidence type="ECO:0000256" key="1">
    <source>
        <dbReference type="SAM" id="MobiDB-lite"/>
    </source>
</evidence>
<dbReference type="Proteomes" id="UP000014680">
    <property type="component" value="Unassembled WGS sequence"/>
</dbReference>
<dbReference type="AlphaFoldDB" id="A0A0A1UAW7"/>
<dbReference type="OMA" id="MNEIHIV"/>
<evidence type="ECO:0000313" key="3">
    <source>
        <dbReference type="Proteomes" id="UP000014680"/>
    </source>
</evidence>
<evidence type="ECO:0000313" key="2">
    <source>
        <dbReference type="EMBL" id="ELP92135.1"/>
    </source>
</evidence>
<proteinExistence type="predicted"/>
<protein>
    <submittedName>
        <fullName evidence="2">Uncharacterized protein</fullName>
    </submittedName>
</protein>